<name>A0A975SWI2_9ACTN</name>
<reference evidence="1" key="1">
    <citation type="submission" date="2021-06" db="EMBL/GenBank/DDBJ databases">
        <title>Complete genome sequence of Nocardioides sp. G188.</title>
        <authorList>
            <person name="Im W.-T."/>
        </authorList>
    </citation>
    <scope>NUCLEOTIDE SEQUENCE</scope>
    <source>
        <strain evidence="1">G188</strain>
    </source>
</reference>
<dbReference type="Proteomes" id="UP000683575">
    <property type="component" value="Chromosome"/>
</dbReference>
<evidence type="ECO:0000313" key="2">
    <source>
        <dbReference type="Proteomes" id="UP000683575"/>
    </source>
</evidence>
<organism evidence="1 2">
    <name type="scientific">Nocardioides panacis</name>
    <dbReference type="NCBI Taxonomy" id="2849501"/>
    <lineage>
        <taxon>Bacteria</taxon>
        <taxon>Bacillati</taxon>
        <taxon>Actinomycetota</taxon>
        <taxon>Actinomycetes</taxon>
        <taxon>Propionibacteriales</taxon>
        <taxon>Nocardioidaceae</taxon>
        <taxon>Nocardioides</taxon>
    </lineage>
</organism>
<keyword evidence="2" id="KW-1185">Reference proteome</keyword>
<sequence length="388" mass="41177">MVRLPDQLTGLGTLGPAEPTGDLLGTVVRAALRDDSAAVLDAAAVATGYPFTSIGTGGLFRVTGTASTTAGERPWSAFVKVLQHPRHWPLIDALPPRAAAEILAFFPWREELDTHERVLPALPAGLRVPEVYAAADLGDDRLAWWMEDVDADDDAWTDEGYARAAHLLARLAARRRAGTAAGASHLPAGYGVRKVLDARGPLLAGALADDALWERPVVTGTVDPAYRADLARALAAMPALLEEMDTLPLALPHGDAAPVNLLRPRAEPTTLVAVDFAFQCPLPLGHDLGQLLAGEVERGRMEPARLPALLRVVERAYVDGLAAEGLDVAAGTVRRGLVCSSLGPRTLPGAFPVEHLDGPDTEEHRAFLRRRAGLGRFALDLVLSPADA</sequence>
<dbReference type="AlphaFoldDB" id="A0A975SWI2"/>
<accession>A0A975SWI2</accession>
<dbReference type="EMBL" id="CP077062">
    <property type="protein sequence ID" value="QWZ07198.1"/>
    <property type="molecule type" value="Genomic_DNA"/>
</dbReference>
<dbReference type="RefSeq" id="WP_216938709.1">
    <property type="nucleotide sequence ID" value="NZ_CP077062.1"/>
</dbReference>
<dbReference type="KEGG" id="nps:KRR39_17195"/>
<gene>
    <name evidence="1" type="ORF">KRR39_17195</name>
</gene>
<evidence type="ECO:0000313" key="1">
    <source>
        <dbReference type="EMBL" id="QWZ07198.1"/>
    </source>
</evidence>
<proteinExistence type="predicted"/>
<protein>
    <submittedName>
        <fullName evidence="1">Uncharacterized protein</fullName>
    </submittedName>
</protein>